<organism evidence="2 3">
    <name type="scientific">Galleria mellonella</name>
    <name type="common">Greater wax moth</name>
    <dbReference type="NCBI Taxonomy" id="7137"/>
    <lineage>
        <taxon>Eukaryota</taxon>
        <taxon>Metazoa</taxon>
        <taxon>Ecdysozoa</taxon>
        <taxon>Arthropoda</taxon>
        <taxon>Hexapoda</taxon>
        <taxon>Insecta</taxon>
        <taxon>Pterygota</taxon>
        <taxon>Neoptera</taxon>
        <taxon>Endopterygota</taxon>
        <taxon>Lepidoptera</taxon>
        <taxon>Glossata</taxon>
        <taxon>Ditrysia</taxon>
        <taxon>Pyraloidea</taxon>
        <taxon>Pyralidae</taxon>
        <taxon>Galleriinae</taxon>
        <taxon>Galleria</taxon>
    </lineage>
</organism>
<dbReference type="Proteomes" id="UP001652740">
    <property type="component" value="Unplaced"/>
</dbReference>
<feature type="compositionally biased region" description="Basic and acidic residues" evidence="1">
    <location>
        <begin position="85"/>
        <end position="115"/>
    </location>
</feature>
<dbReference type="GeneID" id="128201111"/>
<keyword evidence="2" id="KW-1185">Reference proteome</keyword>
<reference evidence="3" key="1">
    <citation type="submission" date="2025-08" db="UniProtKB">
        <authorList>
            <consortium name="RefSeq"/>
        </authorList>
    </citation>
    <scope>IDENTIFICATION</scope>
    <source>
        <tissue evidence="3">Whole larvae</tissue>
    </source>
</reference>
<protein>
    <submittedName>
        <fullName evidence="3">Uncharacterized protein LOC128201111</fullName>
    </submittedName>
</protein>
<feature type="region of interest" description="Disordered" evidence="1">
    <location>
        <begin position="79"/>
        <end position="122"/>
    </location>
</feature>
<dbReference type="RefSeq" id="XP_052752812.1">
    <property type="nucleotide sequence ID" value="XM_052896852.1"/>
</dbReference>
<accession>A0ABM3MN65</accession>
<evidence type="ECO:0000313" key="2">
    <source>
        <dbReference type="Proteomes" id="UP001652740"/>
    </source>
</evidence>
<sequence length="153" mass="18044">MAKWVSLQTLTFFIIHYSFYQDQYEVEASTNSGLFSSIEKYAAEYNVAQPADSEKNFHHSPHINSNTKKRIVRSKKKLLKKKLEKPRIEESKENISQESGAETHRRIEKKYEYKRTRSRHKSLKTPLKNNFSVSRDIAGRKPMDIIVHIKMNE</sequence>
<proteinExistence type="predicted"/>
<evidence type="ECO:0000256" key="1">
    <source>
        <dbReference type="SAM" id="MobiDB-lite"/>
    </source>
</evidence>
<name>A0ABM3MN65_GALME</name>
<evidence type="ECO:0000313" key="3">
    <source>
        <dbReference type="RefSeq" id="XP_052752812.1"/>
    </source>
</evidence>
<gene>
    <name evidence="3" type="primary">LOC128201111</name>
</gene>